<evidence type="ECO:0000313" key="2">
    <source>
        <dbReference type="Proteomes" id="UP000501669"/>
    </source>
</evidence>
<proteinExistence type="predicted"/>
<reference evidence="1 2" key="1">
    <citation type="submission" date="2018-03" db="EMBL/GenBank/DDBJ databases">
        <title>Complete genome sequence of Pseudomonas fluorescens sp. G7.</title>
        <authorList>
            <person name="Gao C.-H."/>
            <person name="Li Z."/>
            <person name="Cai P."/>
        </authorList>
    </citation>
    <scope>NUCLEOTIDE SEQUENCE [LARGE SCALE GENOMIC DNA]</scope>
    <source>
        <strain evidence="1 2">G7</strain>
    </source>
</reference>
<dbReference type="EMBL" id="CP027561">
    <property type="protein sequence ID" value="QJP94555.1"/>
    <property type="molecule type" value="Genomic_DNA"/>
</dbReference>
<protein>
    <submittedName>
        <fullName evidence="1">Uncharacterized protein</fullName>
    </submittedName>
</protein>
<evidence type="ECO:0000313" key="1">
    <source>
        <dbReference type="EMBL" id="QJP94555.1"/>
    </source>
</evidence>
<dbReference type="Proteomes" id="UP000501669">
    <property type="component" value="Chromosome"/>
</dbReference>
<name>A0A7Z3GYY3_PSEFL</name>
<gene>
    <name evidence="1" type="ORF">C6Y56_08030</name>
</gene>
<organism evidence="1 2">
    <name type="scientific">Pseudomonas fluorescens</name>
    <dbReference type="NCBI Taxonomy" id="294"/>
    <lineage>
        <taxon>Bacteria</taxon>
        <taxon>Pseudomonadati</taxon>
        <taxon>Pseudomonadota</taxon>
        <taxon>Gammaproteobacteria</taxon>
        <taxon>Pseudomonadales</taxon>
        <taxon>Pseudomonadaceae</taxon>
        <taxon>Pseudomonas</taxon>
    </lineage>
</organism>
<dbReference type="AlphaFoldDB" id="A0A7Z3GYY3"/>
<accession>A0A7Z3GYY3</accession>
<sequence length="99" mass="10980">MVADAFAGKPAPTFGMHFPVGAAVRRFDLPAKAASQATQVIRRKKTATGFNRMAVFFITKKSGIAPQIRRNRQVVLERFQPAEAPAQVRSSLMTTRRHL</sequence>